<feature type="transmembrane region" description="Helical" evidence="7">
    <location>
        <begin position="136"/>
        <end position="158"/>
    </location>
</feature>
<feature type="region of interest" description="Disordered" evidence="6">
    <location>
        <begin position="610"/>
        <end position="632"/>
    </location>
</feature>
<dbReference type="InterPro" id="IPR011701">
    <property type="entry name" value="MFS"/>
</dbReference>
<dbReference type="AlphaFoldDB" id="A0A1R0H6Y9"/>
<dbReference type="Proteomes" id="UP000187455">
    <property type="component" value="Unassembled WGS sequence"/>
</dbReference>
<feature type="transmembrane region" description="Helical" evidence="7">
    <location>
        <begin position="203"/>
        <end position="222"/>
    </location>
</feature>
<feature type="transmembrane region" description="Helical" evidence="7">
    <location>
        <begin position="242"/>
        <end position="263"/>
    </location>
</feature>
<feature type="compositionally biased region" description="Polar residues" evidence="6">
    <location>
        <begin position="615"/>
        <end position="632"/>
    </location>
</feature>
<evidence type="ECO:0000256" key="1">
    <source>
        <dbReference type="ARBA" id="ARBA00004127"/>
    </source>
</evidence>
<dbReference type="GO" id="GO:0012505">
    <property type="term" value="C:endomembrane system"/>
    <property type="evidence" value="ECO:0007669"/>
    <property type="project" value="UniProtKB-SubCell"/>
</dbReference>
<dbReference type="GO" id="GO:0005886">
    <property type="term" value="C:plasma membrane"/>
    <property type="evidence" value="ECO:0007669"/>
    <property type="project" value="TreeGrafter"/>
</dbReference>
<dbReference type="STRING" id="133383.A0A1R0H6Y9"/>
<feature type="transmembrane region" description="Helical" evidence="7">
    <location>
        <begin position="71"/>
        <end position="94"/>
    </location>
</feature>
<feature type="domain" description="Major facilitator superfamily (MFS) profile" evidence="8">
    <location>
        <begin position="1"/>
        <end position="470"/>
    </location>
</feature>
<evidence type="ECO:0000256" key="5">
    <source>
        <dbReference type="ARBA" id="ARBA00023136"/>
    </source>
</evidence>
<dbReference type="PRINTS" id="PR01036">
    <property type="entry name" value="TCRTETB"/>
</dbReference>
<feature type="transmembrane region" description="Helical" evidence="7">
    <location>
        <begin position="106"/>
        <end position="124"/>
    </location>
</feature>
<dbReference type="SUPFAM" id="SSF103473">
    <property type="entry name" value="MFS general substrate transporter"/>
    <property type="match status" value="1"/>
</dbReference>
<dbReference type="InterPro" id="IPR020846">
    <property type="entry name" value="MFS_dom"/>
</dbReference>
<evidence type="ECO:0000313" key="9">
    <source>
        <dbReference type="EMBL" id="OLY84886.1"/>
    </source>
</evidence>
<dbReference type="PANTHER" id="PTHR23501">
    <property type="entry name" value="MAJOR FACILITATOR SUPERFAMILY"/>
    <property type="match status" value="1"/>
</dbReference>
<feature type="transmembrane region" description="Helical" evidence="7">
    <location>
        <begin position="170"/>
        <end position="191"/>
    </location>
</feature>
<proteinExistence type="predicted"/>
<dbReference type="PANTHER" id="PTHR23501:SF191">
    <property type="entry name" value="VACUOLAR BASIC AMINO ACID TRANSPORTER 4"/>
    <property type="match status" value="1"/>
</dbReference>
<sequence>MISTASESIGKELGFNNISWLAQSFMLTSTGLQPIYGKLSDVLGRTILLKACIFILFASSTVAGFSNSVTLLIIMRSIMGIGAGGIQVLALIILSDMIPIRARGTYLGFTSIASLLGQSMGPLIGGVMTERLGWRWIHLINIPVLFVASILVLFLIILPETPGTMKNKIVRIDFLGIILIVSASCSIFLAFDLLGRVTSHTTIIFLVLLVVGLIILAVFIYVEKYTKKEPIIALTVLKEHNVWVGCLSAMMTGIVIYAGLFLIPTYGRAVYNSSTIEAGIKTWPWIMGVTISSIITGLSITLYGNFKPYLWIGGFLLVLGYGLLSTLDGTPKKTQEIIYLCLVGLGVGFRTPSVTIEAQSVVTQTDLASATALINFSRNVGGVIGLAMSKSIHIFNFSKKTAGLISDHPEWEAEITLVSKGYTSALWAITDEEVRGIAIKSYLDSVKLVLYACIGVSAVGFLLSLSARSVHLLNMKSVKKAVQDGYSSAVRRSSRLFDISRRDSPTLTISEPYPEKLEDTKSEFLTVGSNRLVISEPLSVSNDILDSIETISIDNDKQDSDETVTIGNGELSSDESITIRNDGLDSNEPIETENAIPGLDEFIAIENVSLDVDTSPRSQSGGLGTNRPNQGD</sequence>
<reference evidence="9 10" key="1">
    <citation type="journal article" date="2016" name="Mol. Biol. Evol.">
        <title>Genome-Wide Survey of Gut Fungi (Harpellales) Reveals the First Horizontally Transferred Ubiquitin Gene from a Mosquito Host.</title>
        <authorList>
            <person name="Wang Y."/>
            <person name="White M.M."/>
            <person name="Kvist S."/>
            <person name="Moncalvo J.M."/>
        </authorList>
    </citation>
    <scope>NUCLEOTIDE SEQUENCE [LARGE SCALE GENOMIC DNA]</scope>
    <source>
        <strain evidence="9 10">ALG-7-W6</strain>
    </source>
</reference>
<keyword evidence="4 7" id="KW-1133">Transmembrane helix</keyword>
<keyword evidence="2" id="KW-0813">Transport</keyword>
<keyword evidence="10" id="KW-1185">Reference proteome</keyword>
<evidence type="ECO:0000259" key="8">
    <source>
        <dbReference type="PROSITE" id="PS50850"/>
    </source>
</evidence>
<feature type="transmembrane region" description="Helical" evidence="7">
    <location>
        <begin position="309"/>
        <end position="327"/>
    </location>
</feature>
<evidence type="ECO:0000256" key="7">
    <source>
        <dbReference type="SAM" id="Phobius"/>
    </source>
</evidence>
<dbReference type="Pfam" id="PF07690">
    <property type="entry name" value="MFS_1"/>
    <property type="match status" value="1"/>
</dbReference>
<evidence type="ECO:0000256" key="2">
    <source>
        <dbReference type="ARBA" id="ARBA00022448"/>
    </source>
</evidence>
<evidence type="ECO:0000313" key="10">
    <source>
        <dbReference type="Proteomes" id="UP000187455"/>
    </source>
</evidence>
<dbReference type="Gene3D" id="1.20.1250.20">
    <property type="entry name" value="MFS general substrate transporter like domains"/>
    <property type="match status" value="1"/>
</dbReference>
<protein>
    <submittedName>
        <fullName evidence="9">Putative MFS-type transporter</fullName>
    </submittedName>
</protein>
<name>A0A1R0H6Y9_9FUNG</name>
<comment type="caution">
    <text evidence="9">The sequence shown here is derived from an EMBL/GenBank/DDBJ whole genome shotgun (WGS) entry which is preliminary data.</text>
</comment>
<evidence type="ECO:0000256" key="4">
    <source>
        <dbReference type="ARBA" id="ARBA00022989"/>
    </source>
</evidence>
<feature type="transmembrane region" description="Helical" evidence="7">
    <location>
        <begin position="47"/>
        <end position="65"/>
    </location>
</feature>
<dbReference type="Gene3D" id="1.20.1720.10">
    <property type="entry name" value="Multidrug resistance protein D"/>
    <property type="match status" value="1"/>
</dbReference>
<dbReference type="PROSITE" id="PS50850">
    <property type="entry name" value="MFS"/>
    <property type="match status" value="1"/>
</dbReference>
<keyword evidence="3 7" id="KW-0812">Transmembrane</keyword>
<organism evidence="9 10">
    <name type="scientific">Smittium mucronatum</name>
    <dbReference type="NCBI Taxonomy" id="133383"/>
    <lineage>
        <taxon>Eukaryota</taxon>
        <taxon>Fungi</taxon>
        <taxon>Fungi incertae sedis</taxon>
        <taxon>Zoopagomycota</taxon>
        <taxon>Kickxellomycotina</taxon>
        <taxon>Harpellomycetes</taxon>
        <taxon>Harpellales</taxon>
        <taxon>Legeriomycetaceae</taxon>
        <taxon>Smittium</taxon>
    </lineage>
</organism>
<keyword evidence="5 7" id="KW-0472">Membrane</keyword>
<accession>A0A1R0H6Y9</accession>
<dbReference type="EMBL" id="LSSL01000318">
    <property type="protein sequence ID" value="OLY84886.1"/>
    <property type="molecule type" value="Genomic_DNA"/>
</dbReference>
<feature type="transmembrane region" description="Helical" evidence="7">
    <location>
        <begin position="283"/>
        <end position="302"/>
    </location>
</feature>
<gene>
    <name evidence="9" type="ORF">AYI68_g938</name>
</gene>
<comment type="subcellular location">
    <subcellularLocation>
        <location evidence="1">Endomembrane system</location>
        <topology evidence="1">Multi-pass membrane protein</topology>
    </subcellularLocation>
</comment>
<dbReference type="GO" id="GO:0022857">
    <property type="term" value="F:transmembrane transporter activity"/>
    <property type="evidence" value="ECO:0007669"/>
    <property type="project" value="InterPro"/>
</dbReference>
<dbReference type="InterPro" id="IPR036259">
    <property type="entry name" value="MFS_trans_sf"/>
</dbReference>
<evidence type="ECO:0000256" key="3">
    <source>
        <dbReference type="ARBA" id="ARBA00022692"/>
    </source>
</evidence>
<evidence type="ECO:0000256" key="6">
    <source>
        <dbReference type="SAM" id="MobiDB-lite"/>
    </source>
</evidence>
<feature type="transmembrane region" description="Helical" evidence="7">
    <location>
        <begin position="448"/>
        <end position="467"/>
    </location>
</feature>
<dbReference type="OrthoDB" id="3437016at2759"/>